<protein>
    <submittedName>
        <fullName evidence="4">Isochorismatase</fullName>
    </submittedName>
</protein>
<dbReference type="AlphaFoldDB" id="A0A2A7DCT9"/>
<dbReference type="InterPro" id="IPR036380">
    <property type="entry name" value="Isochorismatase-like_sf"/>
</dbReference>
<evidence type="ECO:0000313" key="5">
    <source>
        <dbReference type="Proteomes" id="UP000220192"/>
    </source>
</evidence>
<name>A0A2A7DCT9_BACAN</name>
<dbReference type="Proteomes" id="UP000220192">
    <property type="component" value="Unassembled WGS sequence"/>
</dbReference>
<dbReference type="InterPro" id="IPR050272">
    <property type="entry name" value="Isochorismatase-like_hydrls"/>
</dbReference>
<evidence type="ECO:0000256" key="1">
    <source>
        <dbReference type="ARBA" id="ARBA00006336"/>
    </source>
</evidence>
<organism evidence="4 5">
    <name type="scientific">Bacillus anthracis</name>
    <name type="common">anthrax bacterium</name>
    <dbReference type="NCBI Taxonomy" id="1392"/>
    <lineage>
        <taxon>Bacteria</taxon>
        <taxon>Bacillati</taxon>
        <taxon>Bacillota</taxon>
        <taxon>Bacilli</taxon>
        <taxon>Bacillales</taxon>
        <taxon>Bacillaceae</taxon>
        <taxon>Bacillus</taxon>
        <taxon>Bacillus cereus group</taxon>
    </lineage>
</organism>
<dbReference type="Pfam" id="PF00857">
    <property type="entry name" value="Isochorismatase"/>
    <property type="match status" value="1"/>
</dbReference>
<evidence type="ECO:0000256" key="2">
    <source>
        <dbReference type="ARBA" id="ARBA00022801"/>
    </source>
</evidence>
<keyword evidence="2" id="KW-0378">Hydrolase</keyword>
<dbReference type="GO" id="GO:0016787">
    <property type="term" value="F:hydrolase activity"/>
    <property type="evidence" value="ECO:0007669"/>
    <property type="project" value="UniProtKB-KW"/>
</dbReference>
<dbReference type="EMBL" id="NVLX01000007">
    <property type="protein sequence ID" value="PDZ17797.1"/>
    <property type="molecule type" value="Genomic_DNA"/>
</dbReference>
<evidence type="ECO:0000313" key="4">
    <source>
        <dbReference type="EMBL" id="PDZ17797.1"/>
    </source>
</evidence>
<feature type="domain" description="Isochorismatase-like" evidence="3">
    <location>
        <begin position="7"/>
        <end position="157"/>
    </location>
</feature>
<sequence length="196" mass="22762">MMMNQIALIIIDVQKAFQLPYWGERNNLFAEENMRILLEEWRKRKRPVFHIQHVNKENAQSMFYEGTETVNFKEEVQPLSDEVVIQKSVNSAFIGTNLEKRLRENKCNAVVVVGLTTNHCVETTTRMAGNLGFTTYVVSDATATFNRKGQDGKEYSAEDIHNMTLVNLHEEFATIMMTKEVLKLFYENNCELCRKK</sequence>
<dbReference type="InterPro" id="IPR000868">
    <property type="entry name" value="Isochorismatase-like_dom"/>
</dbReference>
<gene>
    <name evidence="4" type="ORF">CON16_04915</name>
</gene>
<accession>A0A2A7DCT9</accession>
<dbReference type="CDD" id="cd01014">
    <property type="entry name" value="nicotinamidase_related"/>
    <property type="match status" value="1"/>
</dbReference>
<dbReference type="Gene3D" id="3.40.50.850">
    <property type="entry name" value="Isochorismatase-like"/>
    <property type="match status" value="1"/>
</dbReference>
<dbReference type="SUPFAM" id="SSF52499">
    <property type="entry name" value="Isochorismatase-like hydrolases"/>
    <property type="match status" value="1"/>
</dbReference>
<evidence type="ECO:0000259" key="3">
    <source>
        <dbReference type="Pfam" id="PF00857"/>
    </source>
</evidence>
<dbReference type="PANTHER" id="PTHR43540">
    <property type="entry name" value="PEROXYUREIDOACRYLATE/UREIDOACRYLATE AMIDOHYDROLASE-RELATED"/>
    <property type="match status" value="1"/>
</dbReference>
<dbReference type="PANTHER" id="PTHR43540:SF1">
    <property type="entry name" value="ISOCHORISMATASE HYDROLASE"/>
    <property type="match status" value="1"/>
</dbReference>
<reference evidence="4 5" key="1">
    <citation type="submission" date="2017-09" db="EMBL/GenBank/DDBJ databases">
        <title>Large-scale bioinformatics analysis of Bacillus genomes uncovers conserved roles of natural products in bacterial physiology.</title>
        <authorList>
            <consortium name="Agbiome Team Llc"/>
            <person name="Bleich R.M."/>
            <person name="Grubbs K.J."/>
            <person name="Santa Maria K.C."/>
            <person name="Allen S.E."/>
            <person name="Farag S."/>
            <person name="Shank E.A."/>
            <person name="Bowers A."/>
        </authorList>
    </citation>
    <scope>NUCLEOTIDE SEQUENCE [LARGE SCALE GENOMIC DNA]</scope>
    <source>
        <strain evidence="4 5">AFS095574</strain>
    </source>
</reference>
<proteinExistence type="inferred from homology"/>
<comment type="caution">
    <text evidence="4">The sequence shown here is derived from an EMBL/GenBank/DDBJ whole genome shotgun (WGS) entry which is preliminary data.</text>
</comment>
<comment type="similarity">
    <text evidence="1">Belongs to the isochorismatase family.</text>
</comment>